<comment type="caution">
    <text evidence="1">The sequence shown here is derived from an EMBL/GenBank/DDBJ whole genome shotgun (WGS) entry which is preliminary data.</text>
</comment>
<gene>
    <name evidence="1" type="ORF">P5673_015532</name>
</gene>
<dbReference type="AlphaFoldDB" id="A0AAD9QHV2"/>
<dbReference type="Proteomes" id="UP001249851">
    <property type="component" value="Unassembled WGS sequence"/>
</dbReference>
<dbReference type="EMBL" id="JARQWQ010000032">
    <property type="protein sequence ID" value="KAK2561555.1"/>
    <property type="molecule type" value="Genomic_DNA"/>
</dbReference>
<name>A0AAD9QHV2_ACRCE</name>
<proteinExistence type="predicted"/>
<keyword evidence="2" id="KW-1185">Reference proteome</keyword>
<reference evidence="1" key="2">
    <citation type="journal article" date="2023" name="Science">
        <title>Genomic signatures of disease resistance in endangered staghorn corals.</title>
        <authorList>
            <person name="Vollmer S.V."/>
            <person name="Selwyn J.D."/>
            <person name="Despard B.A."/>
            <person name="Roesel C.L."/>
        </authorList>
    </citation>
    <scope>NUCLEOTIDE SEQUENCE</scope>
    <source>
        <strain evidence="1">K2</strain>
    </source>
</reference>
<evidence type="ECO:0000313" key="2">
    <source>
        <dbReference type="Proteomes" id="UP001249851"/>
    </source>
</evidence>
<reference evidence="1" key="1">
    <citation type="journal article" date="2023" name="G3 (Bethesda)">
        <title>Whole genome assembly and annotation of the endangered Caribbean coral Acropora cervicornis.</title>
        <authorList>
            <person name="Selwyn J.D."/>
            <person name="Vollmer S.V."/>
        </authorList>
    </citation>
    <scope>NUCLEOTIDE SEQUENCE</scope>
    <source>
        <strain evidence="1">K2</strain>
    </source>
</reference>
<organism evidence="1 2">
    <name type="scientific">Acropora cervicornis</name>
    <name type="common">Staghorn coral</name>
    <dbReference type="NCBI Taxonomy" id="6130"/>
    <lineage>
        <taxon>Eukaryota</taxon>
        <taxon>Metazoa</taxon>
        <taxon>Cnidaria</taxon>
        <taxon>Anthozoa</taxon>
        <taxon>Hexacorallia</taxon>
        <taxon>Scleractinia</taxon>
        <taxon>Astrocoeniina</taxon>
        <taxon>Acroporidae</taxon>
        <taxon>Acropora</taxon>
    </lineage>
</organism>
<accession>A0AAD9QHV2</accession>
<protein>
    <submittedName>
        <fullName evidence="1">Uncharacterized protein</fullName>
    </submittedName>
</protein>
<evidence type="ECO:0000313" key="1">
    <source>
        <dbReference type="EMBL" id="KAK2561555.1"/>
    </source>
</evidence>
<sequence length="172" mass="19793">MYFASDYNLSNLGIFAINSLKIDEQTITRVQSTKSLGVVFHQRLVWEELVDSFCKSVSSGLVALKQARQDVPQDTLLTIYNAVIEPFFDYCDVVWGVLNKTPTARFPKLQNRAARIITSKGYDVRSADIKKELRWDDLETMRKKTLRIDMYKVIKNKDLVLSNELIKVQLPS</sequence>